<dbReference type="CDD" id="cd08829">
    <property type="entry name" value="SPFH_paraslipin"/>
    <property type="match status" value="1"/>
</dbReference>
<dbReference type="GO" id="GO:0005886">
    <property type="term" value="C:plasma membrane"/>
    <property type="evidence" value="ECO:0007669"/>
    <property type="project" value="UniProtKB-ARBA"/>
</dbReference>
<proteinExistence type="inferred from homology"/>
<dbReference type="InterPro" id="IPR036013">
    <property type="entry name" value="Band_7/SPFH_dom_sf"/>
</dbReference>
<reference evidence="4" key="2">
    <citation type="submission" date="2023-07" db="EMBL/GenBank/DDBJ databases">
        <title>Sorghum-associated microbial communities from plants grown in Nebraska, USA.</title>
        <authorList>
            <person name="Schachtman D."/>
        </authorList>
    </citation>
    <scope>NUCLEOTIDE SEQUENCE</scope>
    <source>
        <strain evidence="4">BE330</strain>
    </source>
</reference>
<dbReference type="Gene3D" id="3.30.479.30">
    <property type="entry name" value="Band 7 domain"/>
    <property type="match status" value="1"/>
</dbReference>
<name>A0A0F7JMA0_9DEIO</name>
<dbReference type="FunFam" id="3.30.479.30:FF:000004">
    <property type="entry name" value="Putative membrane protease family, stomatin"/>
    <property type="match status" value="1"/>
</dbReference>
<keyword evidence="5" id="KW-1185">Reference proteome</keyword>
<keyword evidence="4" id="KW-0378">Hydrolase</keyword>
<evidence type="ECO:0000259" key="2">
    <source>
        <dbReference type="SMART" id="SM00244"/>
    </source>
</evidence>
<reference evidence="3 5" key="1">
    <citation type="submission" date="2015-01" db="EMBL/GenBank/DDBJ databases">
        <title>Deinococcus soli/N5/whole genome sequencing.</title>
        <authorList>
            <person name="Kim M.K."/>
            <person name="Srinivasan S."/>
            <person name="Lee J.-J."/>
        </authorList>
    </citation>
    <scope>NUCLEOTIDE SEQUENCE [LARGE SCALE GENOMIC DNA]</scope>
    <source>
        <strain evidence="3 5">N5</strain>
    </source>
</reference>
<dbReference type="RefSeq" id="WP_046843079.1">
    <property type="nucleotide sequence ID" value="NZ_BMHJ01000003.1"/>
</dbReference>
<dbReference type="GO" id="GO:0098552">
    <property type="term" value="C:side of membrane"/>
    <property type="evidence" value="ECO:0007669"/>
    <property type="project" value="UniProtKB-ARBA"/>
</dbReference>
<dbReference type="SMART" id="SM00244">
    <property type="entry name" value="PHB"/>
    <property type="match status" value="1"/>
</dbReference>
<dbReference type="GO" id="GO:0006508">
    <property type="term" value="P:proteolysis"/>
    <property type="evidence" value="ECO:0007669"/>
    <property type="project" value="UniProtKB-KW"/>
</dbReference>
<dbReference type="EMBL" id="CP011389">
    <property type="protein sequence ID" value="AKH16504.1"/>
    <property type="molecule type" value="Genomic_DNA"/>
</dbReference>
<dbReference type="AlphaFoldDB" id="A0A0F7JMA0"/>
<gene>
    <name evidence="4" type="ORF">J2Y00_000521</name>
    <name evidence="3" type="ORF">SY84_04900</name>
</gene>
<sequence>MGFTIFVMVLLLLVIITLFAGVKSVPQGSEWTQERFGKFQRTLKPGLNIIIPYIDRIGRRVNMMEQVLDVPSQEVITKDNALVTVDGVVFYQVLDAAKASYEVSNLNQAILNLTMTNIRTVMGSMDLDELLSNRDQINARLLTVVDEATEPWGVKATRIEVKDIKPPADLVASMARQMKAEREKRANILDAEGFRQAAILKAEGEKQAEILSAEGRRQAAFLEAEARERAAQAEAEATRLVSDAIAAGNVQAINYFVAQRYVDALKDIASAPNQKTLILPLEATSILGSLQGVAEIARDAFGRKG</sequence>
<dbReference type="OrthoDB" id="9809197at2"/>
<feature type="domain" description="Band 7" evidence="2">
    <location>
        <begin position="20"/>
        <end position="178"/>
    </location>
</feature>
<dbReference type="KEGG" id="dch:SY84_04900"/>
<dbReference type="EMBL" id="JAVDQK010000001">
    <property type="protein sequence ID" value="MDR6216972.1"/>
    <property type="molecule type" value="Genomic_DNA"/>
</dbReference>
<dbReference type="Proteomes" id="UP000034024">
    <property type="component" value="Chromosome"/>
</dbReference>
<comment type="similarity">
    <text evidence="1">Belongs to the band 7/mec-2 family.</text>
</comment>
<dbReference type="PRINTS" id="PR00721">
    <property type="entry name" value="STOMATIN"/>
</dbReference>
<dbReference type="PATRIC" id="fig|1309411.5.peg.1006"/>
<dbReference type="PANTHER" id="PTHR43327">
    <property type="entry name" value="STOMATIN-LIKE PROTEIN 2, MITOCHONDRIAL"/>
    <property type="match status" value="1"/>
</dbReference>
<dbReference type="PANTHER" id="PTHR43327:SF10">
    <property type="entry name" value="STOMATIN-LIKE PROTEIN 2, MITOCHONDRIAL"/>
    <property type="match status" value="1"/>
</dbReference>
<evidence type="ECO:0000256" key="1">
    <source>
        <dbReference type="ARBA" id="ARBA00008164"/>
    </source>
</evidence>
<evidence type="ECO:0000313" key="5">
    <source>
        <dbReference type="Proteomes" id="UP000034024"/>
    </source>
</evidence>
<dbReference type="Pfam" id="PF01145">
    <property type="entry name" value="Band_7"/>
    <property type="match status" value="1"/>
</dbReference>
<protein>
    <submittedName>
        <fullName evidence="3">Membrane protein</fullName>
    </submittedName>
    <submittedName>
        <fullName evidence="4">Regulator of protease activity HflC (Stomatin/prohibitin superfamily)</fullName>
    </submittedName>
</protein>
<dbReference type="SUPFAM" id="SSF117892">
    <property type="entry name" value="Band 7/SPFH domain"/>
    <property type="match status" value="1"/>
</dbReference>
<dbReference type="InterPro" id="IPR001107">
    <property type="entry name" value="Band_7"/>
</dbReference>
<dbReference type="Proteomes" id="UP001185331">
    <property type="component" value="Unassembled WGS sequence"/>
</dbReference>
<evidence type="ECO:0000313" key="4">
    <source>
        <dbReference type="EMBL" id="MDR6216972.1"/>
    </source>
</evidence>
<organism evidence="3 5">
    <name type="scientific">Deinococcus soli</name>
    <name type="common">ex Cha et al. 2016</name>
    <dbReference type="NCBI Taxonomy" id="1309411"/>
    <lineage>
        <taxon>Bacteria</taxon>
        <taxon>Thermotogati</taxon>
        <taxon>Deinococcota</taxon>
        <taxon>Deinococci</taxon>
        <taxon>Deinococcales</taxon>
        <taxon>Deinococcaceae</taxon>
        <taxon>Deinococcus</taxon>
    </lineage>
</organism>
<dbReference type="InterPro" id="IPR050710">
    <property type="entry name" value="Band7/mec-2_domain"/>
</dbReference>
<keyword evidence="4" id="KW-0645">Protease</keyword>
<dbReference type="GO" id="GO:0008233">
    <property type="term" value="F:peptidase activity"/>
    <property type="evidence" value="ECO:0007669"/>
    <property type="project" value="UniProtKB-KW"/>
</dbReference>
<accession>A0A0F7JMA0</accession>
<dbReference type="InterPro" id="IPR001972">
    <property type="entry name" value="Stomatin_HflK_fam"/>
</dbReference>
<evidence type="ECO:0000313" key="3">
    <source>
        <dbReference type="EMBL" id="AKH16504.1"/>
    </source>
</evidence>